<dbReference type="Pfam" id="PF13732">
    <property type="entry name" value="DrrA1-3_C"/>
    <property type="match status" value="1"/>
</dbReference>
<dbReference type="EMBL" id="LFDV01000002">
    <property type="protein sequence ID" value="KTB47607.1"/>
    <property type="molecule type" value="Genomic_DNA"/>
</dbReference>
<feature type="domain" description="ABC transporter" evidence="4">
    <location>
        <begin position="4"/>
        <end position="231"/>
    </location>
</feature>
<keyword evidence="2" id="KW-0547">Nucleotide-binding</keyword>
<keyword evidence="6" id="KW-1185">Reference proteome</keyword>
<protein>
    <submittedName>
        <fullName evidence="5">ABC-type uncharacterized transport system, ATPase component</fullName>
    </submittedName>
</protein>
<reference evidence="5 6" key="1">
    <citation type="submission" date="2015-06" db="EMBL/GenBank/DDBJ databases">
        <title>Genome sequence of the organohalide-respiring Dehalogenimonas alkenigignens type strain (IP3-3T).</title>
        <authorList>
            <person name="Key T.A."/>
            <person name="Richmond D.P."/>
            <person name="Bowman K.S."/>
            <person name="Cho Y.-J."/>
            <person name="Chun J."/>
            <person name="da Costa M.S."/>
            <person name="Rainey F.A."/>
            <person name="Moe W.M."/>
        </authorList>
    </citation>
    <scope>NUCLEOTIDE SEQUENCE [LARGE SCALE GENOMIC DNA]</scope>
    <source>
        <strain evidence="5 6">IP3-3</strain>
    </source>
</reference>
<dbReference type="GO" id="GO:0016887">
    <property type="term" value="F:ATP hydrolysis activity"/>
    <property type="evidence" value="ECO:0007669"/>
    <property type="project" value="InterPro"/>
</dbReference>
<dbReference type="InterPro" id="IPR003439">
    <property type="entry name" value="ABC_transporter-like_ATP-bd"/>
</dbReference>
<evidence type="ECO:0000313" key="5">
    <source>
        <dbReference type="EMBL" id="KTB47607.1"/>
    </source>
</evidence>
<keyword evidence="3" id="KW-0067">ATP-binding</keyword>
<proteinExistence type="predicted"/>
<dbReference type="PANTHER" id="PTHR42711">
    <property type="entry name" value="ABC TRANSPORTER ATP-BINDING PROTEIN"/>
    <property type="match status" value="1"/>
</dbReference>
<evidence type="ECO:0000313" key="6">
    <source>
        <dbReference type="Proteomes" id="UP000053947"/>
    </source>
</evidence>
<dbReference type="Pfam" id="PF00005">
    <property type="entry name" value="ABC_tran"/>
    <property type="match status" value="1"/>
</dbReference>
<dbReference type="AlphaFoldDB" id="A0A0W0GGB9"/>
<dbReference type="PROSITE" id="PS50893">
    <property type="entry name" value="ABC_TRANSPORTER_2"/>
    <property type="match status" value="1"/>
</dbReference>
<dbReference type="InterPro" id="IPR025302">
    <property type="entry name" value="DrrA1/2-like_C"/>
</dbReference>
<evidence type="ECO:0000259" key="4">
    <source>
        <dbReference type="PROSITE" id="PS50893"/>
    </source>
</evidence>
<dbReference type="GO" id="GO:0005524">
    <property type="term" value="F:ATP binding"/>
    <property type="evidence" value="ECO:0007669"/>
    <property type="project" value="UniProtKB-KW"/>
</dbReference>
<evidence type="ECO:0000256" key="3">
    <source>
        <dbReference type="ARBA" id="ARBA00022840"/>
    </source>
</evidence>
<keyword evidence="1" id="KW-0813">Transport</keyword>
<organism evidence="5 6">
    <name type="scientific">Dehalogenimonas alkenigignens</name>
    <dbReference type="NCBI Taxonomy" id="1217799"/>
    <lineage>
        <taxon>Bacteria</taxon>
        <taxon>Bacillati</taxon>
        <taxon>Chloroflexota</taxon>
        <taxon>Dehalococcoidia</taxon>
        <taxon>Dehalococcoidales</taxon>
        <taxon>Dehalococcoidaceae</taxon>
        <taxon>Dehalogenimonas</taxon>
    </lineage>
</organism>
<accession>A0A0W0GGB9</accession>
<dbReference type="PATRIC" id="fig|1217799.6.peg.468"/>
<dbReference type="InterPro" id="IPR003593">
    <property type="entry name" value="AAA+_ATPase"/>
</dbReference>
<dbReference type="RefSeq" id="WP_058438298.1">
    <property type="nucleotide sequence ID" value="NZ_KQ758903.1"/>
</dbReference>
<dbReference type="OrthoDB" id="9801987at2"/>
<gene>
    <name evidence="5" type="ORF">DEALK_04520</name>
</gene>
<dbReference type="Gene3D" id="3.40.50.300">
    <property type="entry name" value="P-loop containing nucleotide triphosphate hydrolases"/>
    <property type="match status" value="1"/>
</dbReference>
<evidence type="ECO:0000256" key="2">
    <source>
        <dbReference type="ARBA" id="ARBA00022741"/>
    </source>
</evidence>
<comment type="caution">
    <text evidence="5">The sequence shown here is derived from an EMBL/GenBank/DDBJ whole genome shotgun (WGS) entry which is preliminary data.</text>
</comment>
<dbReference type="SMART" id="SM00382">
    <property type="entry name" value="AAA"/>
    <property type="match status" value="1"/>
</dbReference>
<dbReference type="InterPro" id="IPR050763">
    <property type="entry name" value="ABC_transporter_ATP-binding"/>
</dbReference>
<dbReference type="STRING" id="1217799.DEALK_04520"/>
<dbReference type="InterPro" id="IPR027417">
    <property type="entry name" value="P-loop_NTPase"/>
</dbReference>
<dbReference type="PANTHER" id="PTHR42711:SF16">
    <property type="entry name" value="ABC TRANSPORTER ATP-BINDING PROTEIN"/>
    <property type="match status" value="1"/>
</dbReference>
<dbReference type="Proteomes" id="UP000053947">
    <property type="component" value="Unassembled WGS sequence"/>
</dbReference>
<name>A0A0W0GGB9_9CHLR</name>
<evidence type="ECO:0000256" key="1">
    <source>
        <dbReference type="ARBA" id="ARBA00022448"/>
    </source>
</evidence>
<dbReference type="SUPFAM" id="SSF52540">
    <property type="entry name" value="P-loop containing nucleoside triphosphate hydrolases"/>
    <property type="match status" value="1"/>
</dbReference>
<sequence>MQAVKLSGVTKTYGEKRVVDGVSFEVNPGEIFALIGPNGAGKSTSIRMMMDIIKPDSGDILIMGEHLSEKSKNCIGYLPEERGLYRKLRIMDTIAYLASLKGADRAAAAGRAEALLKKFDLYDHRHKKIEELSKGMGQLIQFVVTVAHNPGLVILDEPFAGLDPVNSRLLKNTIKELRAEGKAIILSTHRMNEVQEMCDRLFMINKGRQVLYGALADIRRQYKSHAVIVESPSPLPETLPGVVGRRAAGPGFELELDEATEPQAVLELLVRDGIPLERFEVALPSLDEIFVRVVKKQ</sequence>